<dbReference type="Proteomes" id="UP000298252">
    <property type="component" value="Unassembled WGS sequence"/>
</dbReference>
<reference evidence="3 5" key="2">
    <citation type="submission" date="2019-03" db="EMBL/GenBank/DDBJ databases">
        <title>Genomics of glacier-inhabiting Cryobacterium strains.</title>
        <authorList>
            <person name="Liu Q."/>
            <person name="Xin Y.-H."/>
        </authorList>
    </citation>
    <scope>NUCLEOTIDE SEQUENCE [LARGE SCALE GENOMIC DNA]</scope>
    <source>
        <strain evidence="3 5">Hh8</strain>
    </source>
</reference>
<organism evidence="2 4">
    <name type="scientific">Cryobacterium flavum</name>
    <dbReference type="NCBI Taxonomy" id="1424659"/>
    <lineage>
        <taxon>Bacteria</taxon>
        <taxon>Bacillati</taxon>
        <taxon>Actinomycetota</taxon>
        <taxon>Actinomycetes</taxon>
        <taxon>Micrococcales</taxon>
        <taxon>Microbacteriaceae</taxon>
        <taxon>Cryobacterium</taxon>
    </lineage>
</organism>
<gene>
    <name evidence="3" type="ORF">E3O21_19350</name>
    <name evidence="2" type="ORF">SAMN05216368_11267</name>
</gene>
<proteinExistence type="predicted"/>
<dbReference type="AlphaFoldDB" id="A0A4R8UU24"/>
<dbReference type="EMBL" id="SOFD01000044">
    <property type="protein sequence ID" value="TFB71996.1"/>
    <property type="molecule type" value="Genomic_DNA"/>
</dbReference>
<evidence type="ECO:0000313" key="4">
    <source>
        <dbReference type="Proteomes" id="UP000199639"/>
    </source>
</evidence>
<evidence type="ECO:0000313" key="5">
    <source>
        <dbReference type="Proteomes" id="UP000298252"/>
    </source>
</evidence>
<evidence type="ECO:0000256" key="1">
    <source>
        <dbReference type="SAM" id="MobiDB-lite"/>
    </source>
</evidence>
<dbReference type="EMBL" id="FNIB01000012">
    <property type="protein sequence ID" value="SDO20698.1"/>
    <property type="molecule type" value="Genomic_DNA"/>
</dbReference>
<protein>
    <submittedName>
        <fullName evidence="2">Uncharacterized protein</fullName>
    </submittedName>
</protein>
<feature type="region of interest" description="Disordered" evidence="1">
    <location>
        <begin position="1"/>
        <end position="29"/>
    </location>
</feature>
<evidence type="ECO:0000313" key="3">
    <source>
        <dbReference type="EMBL" id="TFB71996.1"/>
    </source>
</evidence>
<keyword evidence="5" id="KW-1185">Reference proteome</keyword>
<reference evidence="2 4" key="1">
    <citation type="submission" date="2016-10" db="EMBL/GenBank/DDBJ databases">
        <authorList>
            <person name="Varghese N."/>
            <person name="Submissions S."/>
        </authorList>
    </citation>
    <scope>NUCLEOTIDE SEQUENCE [LARGE SCALE GENOMIC DNA]</scope>
    <source>
        <strain evidence="2 4">CGMCC 1.11215</strain>
    </source>
</reference>
<evidence type="ECO:0000313" key="2">
    <source>
        <dbReference type="EMBL" id="SDO20698.1"/>
    </source>
</evidence>
<dbReference type="Proteomes" id="UP000199639">
    <property type="component" value="Unassembled WGS sequence"/>
</dbReference>
<sequence>MNVSGPDRPPTMIRQPDAHARPASQGSRYAQSLRAVTPVMRRTGLLIVLALGSTLGTPAFAMESLQGSATTMTVTEQFPSQARVGLRMGFTITLDAVEPTGTIEVYTGATLLATTDARDRAWTSVPTETLLPGCVPLRFVYVSTGDFEGAEATISVELHMASTRVTITARRP</sequence>
<dbReference type="STRING" id="1424659.SAMN05216368_11267"/>
<name>A0A4R8UU24_9MICO</name>
<accession>A0A4R8UU24</accession>